<gene>
    <name evidence="2" type="ORF">L201_006709</name>
</gene>
<dbReference type="RefSeq" id="XP_066078524.1">
    <property type="nucleotide sequence ID" value="XM_066222427.1"/>
</dbReference>
<feature type="compositionally biased region" description="Acidic residues" evidence="1">
    <location>
        <begin position="633"/>
        <end position="644"/>
    </location>
</feature>
<evidence type="ECO:0000256" key="1">
    <source>
        <dbReference type="SAM" id="MobiDB-lite"/>
    </source>
</evidence>
<proteinExistence type="predicted"/>
<dbReference type="Proteomes" id="UP001355207">
    <property type="component" value="Chromosome 9"/>
</dbReference>
<sequence length="644" mass="74943">MLWSVGIKTTLQVINQNWVKTNGQRNLPLKSLMIKYTTGDSQLDILQTIAKICPTLEEVYICSDGASDDGGINPELTWFLPTSQKGDFEKDSKLMDMWREDLMGYDRKYENNTSVDRLFDTLNKFKNLKVYEGQLEVILPPKVEVLDIYSRYKSEYQQERQTHQHDILRRPARLFNGMEERFRHPNSIVWTSLQNFKGDIKARNARDLSSFRLTCKRIHEICKLKNIHLYLVDLREMRKWLHTAPIEAENSINRLRIHLPGNDSSGVVNWSAFTTLLSNLPNLVELIISRSVFCRDTYSCRYSPEGQQFKAFKLPRYSILPNLRSLAITVTCNYCASENPLSILPATTKLEHLKIRLVSPEELEKDDDVDYTPSKAFKEIIDIWCENNIHNERRNQLKSLYLQYLPFKSDRLKLGWRDTIKEIFKSLPMLEDLRTTQYNPNVQYLHYGMKIMAEKSGNVWNFKVKKFKDVDAEGHEDQSVEEVLTEIGTCGTLKYLDLIILVETGSIGLLNPVATCDETLRSFLKGRPDSDFPQTEYKETNDHADEIDEALIALIEIFRNHFPSLEKGSFWEHGTENDPRAWSKWNWKLKFNQETGKIQPVIEEFPWILPKEFVACREGLRSPRLSDGRELSDNSDTDPDSDED</sequence>
<dbReference type="AlphaFoldDB" id="A0AAX4K2J9"/>
<protein>
    <recommendedName>
        <fullName evidence="4">F-box domain-containing protein</fullName>
    </recommendedName>
</protein>
<reference evidence="2 3" key="1">
    <citation type="submission" date="2024-01" db="EMBL/GenBank/DDBJ databases">
        <title>Comparative genomics of Cryptococcus and Kwoniella reveals pathogenesis evolution and contrasting modes of karyotype evolution via chromosome fusion or intercentromeric recombination.</title>
        <authorList>
            <person name="Coelho M.A."/>
            <person name="David-Palma M."/>
            <person name="Shea T."/>
            <person name="Bowers K."/>
            <person name="McGinley-Smith S."/>
            <person name="Mohammad A.W."/>
            <person name="Gnirke A."/>
            <person name="Yurkov A.M."/>
            <person name="Nowrousian M."/>
            <person name="Sun S."/>
            <person name="Cuomo C.A."/>
            <person name="Heitman J."/>
        </authorList>
    </citation>
    <scope>NUCLEOTIDE SEQUENCE [LARGE SCALE GENOMIC DNA]</scope>
    <source>
        <strain evidence="2 3">CBS 6074</strain>
    </source>
</reference>
<dbReference type="SUPFAM" id="SSF52047">
    <property type="entry name" value="RNI-like"/>
    <property type="match status" value="1"/>
</dbReference>
<keyword evidence="3" id="KW-1185">Reference proteome</keyword>
<evidence type="ECO:0000313" key="3">
    <source>
        <dbReference type="Proteomes" id="UP001355207"/>
    </source>
</evidence>
<dbReference type="InterPro" id="IPR032675">
    <property type="entry name" value="LRR_dom_sf"/>
</dbReference>
<feature type="region of interest" description="Disordered" evidence="1">
    <location>
        <begin position="623"/>
        <end position="644"/>
    </location>
</feature>
<name>A0AAX4K2J9_9TREE</name>
<organism evidence="2 3">
    <name type="scientific">Kwoniella dendrophila CBS 6074</name>
    <dbReference type="NCBI Taxonomy" id="1295534"/>
    <lineage>
        <taxon>Eukaryota</taxon>
        <taxon>Fungi</taxon>
        <taxon>Dikarya</taxon>
        <taxon>Basidiomycota</taxon>
        <taxon>Agaricomycotina</taxon>
        <taxon>Tremellomycetes</taxon>
        <taxon>Tremellales</taxon>
        <taxon>Cryptococcaceae</taxon>
        <taxon>Kwoniella</taxon>
    </lineage>
</organism>
<dbReference type="EMBL" id="CP144106">
    <property type="protein sequence ID" value="WWC91762.1"/>
    <property type="molecule type" value="Genomic_DNA"/>
</dbReference>
<dbReference type="Gene3D" id="3.80.10.10">
    <property type="entry name" value="Ribonuclease Inhibitor"/>
    <property type="match status" value="1"/>
</dbReference>
<feature type="compositionally biased region" description="Basic and acidic residues" evidence="1">
    <location>
        <begin position="623"/>
        <end position="632"/>
    </location>
</feature>
<dbReference type="GeneID" id="91097378"/>
<evidence type="ECO:0000313" key="2">
    <source>
        <dbReference type="EMBL" id="WWC91762.1"/>
    </source>
</evidence>
<evidence type="ECO:0008006" key="4">
    <source>
        <dbReference type="Google" id="ProtNLM"/>
    </source>
</evidence>
<accession>A0AAX4K2J9</accession>